<evidence type="ECO:0000256" key="14">
    <source>
        <dbReference type="NCBIfam" id="TIGR00414"/>
    </source>
</evidence>
<dbReference type="PRINTS" id="PR00981">
    <property type="entry name" value="TRNASYNTHSER"/>
</dbReference>
<evidence type="ECO:0000256" key="8">
    <source>
        <dbReference type="ARBA" id="ARBA00022840"/>
    </source>
</evidence>
<dbReference type="GO" id="GO:0005737">
    <property type="term" value="C:cytoplasm"/>
    <property type="evidence" value="ECO:0007669"/>
    <property type="project" value="UniProtKB-SubCell"/>
</dbReference>
<evidence type="ECO:0000256" key="10">
    <source>
        <dbReference type="ARBA" id="ARBA00023146"/>
    </source>
</evidence>
<keyword evidence="7" id="KW-0547">Nucleotide-binding</keyword>
<comment type="subcellular location">
    <subcellularLocation>
        <location evidence="1">Cytoplasm</location>
    </subcellularLocation>
</comment>
<dbReference type="PANTHER" id="PTHR43697">
    <property type="entry name" value="SERYL-TRNA SYNTHETASE"/>
    <property type="match status" value="1"/>
</dbReference>
<dbReference type="Pfam" id="PF02403">
    <property type="entry name" value="Seryl_tRNA_N"/>
    <property type="match status" value="1"/>
</dbReference>
<dbReference type="InterPro" id="IPR045864">
    <property type="entry name" value="aa-tRNA-synth_II/BPL/LPL"/>
</dbReference>
<dbReference type="InterPro" id="IPR015866">
    <property type="entry name" value="Ser-tRNA-synth_1_N"/>
</dbReference>
<evidence type="ECO:0000259" key="15">
    <source>
        <dbReference type="PROSITE" id="PS50862"/>
    </source>
</evidence>
<dbReference type="NCBIfam" id="TIGR00414">
    <property type="entry name" value="serS"/>
    <property type="match status" value="1"/>
</dbReference>
<evidence type="ECO:0000256" key="5">
    <source>
        <dbReference type="ARBA" id="ARBA00022490"/>
    </source>
</evidence>
<dbReference type="GO" id="GO:0006434">
    <property type="term" value="P:seryl-tRNA aminoacylation"/>
    <property type="evidence" value="ECO:0007669"/>
    <property type="project" value="UniProtKB-UniRule"/>
</dbReference>
<dbReference type="PROSITE" id="PS50862">
    <property type="entry name" value="AA_TRNA_LIGASE_II"/>
    <property type="match status" value="1"/>
</dbReference>
<evidence type="ECO:0000256" key="1">
    <source>
        <dbReference type="ARBA" id="ARBA00004496"/>
    </source>
</evidence>
<comment type="catalytic activity">
    <reaction evidence="12">
        <text>tRNA(Sec) + L-serine + ATP = L-seryl-tRNA(Sec) + AMP + diphosphate + H(+)</text>
        <dbReference type="Rhea" id="RHEA:42580"/>
        <dbReference type="Rhea" id="RHEA-COMP:9742"/>
        <dbReference type="Rhea" id="RHEA-COMP:10128"/>
        <dbReference type="ChEBI" id="CHEBI:15378"/>
        <dbReference type="ChEBI" id="CHEBI:30616"/>
        <dbReference type="ChEBI" id="CHEBI:33019"/>
        <dbReference type="ChEBI" id="CHEBI:33384"/>
        <dbReference type="ChEBI" id="CHEBI:78442"/>
        <dbReference type="ChEBI" id="CHEBI:78533"/>
        <dbReference type="ChEBI" id="CHEBI:456215"/>
        <dbReference type="EC" id="6.1.1.11"/>
    </reaction>
</comment>
<evidence type="ECO:0000256" key="7">
    <source>
        <dbReference type="ARBA" id="ARBA00022741"/>
    </source>
</evidence>
<dbReference type="AlphaFoldDB" id="A0A388TJU6"/>
<dbReference type="SUPFAM" id="SSF46589">
    <property type="entry name" value="tRNA-binding arm"/>
    <property type="match status" value="1"/>
</dbReference>
<sequence>MLDQKLIRENMAAVREALSKRNFDMALLDEFIAADQKWKTAQAGLDTLRAKLKAASKTKPTPEIIAENKKLSEEIKSQEKDLTVLEEDQRNRLLYIPNLPDESTPIGKSETDNREIRRWGEPAQKDFKVLAHDELGTNLGILNFEEAGKISGARFVVYHGAGARLERALINFMLDTHTGHGYQEVLPPALVNSKAMTGTGQLPKFKEDLFACDKGDDFYLIPTAEVPVTNLHREEILDGVRLPICYAAYTPCFRREAGSYGKDTRGIIRQHQFNKVELVKFTRPEEKTR</sequence>
<evidence type="ECO:0000313" key="16">
    <source>
        <dbReference type="EMBL" id="GBR77578.1"/>
    </source>
</evidence>
<gene>
    <name evidence="16" type="primary">serS</name>
    <name evidence="16" type="ORF">RDn1_237</name>
</gene>
<evidence type="ECO:0000256" key="9">
    <source>
        <dbReference type="ARBA" id="ARBA00022917"/>
    </source>
</evidence>
<organism evidence="16 17">
    <name type="scientific">Candidatus Termititenax dinenymphae</name>
    <dbReference type="NCBI Taxonomy" id="2218523"/>
    <lineage>
        <taxon>Bacteria</taxon>
        <taxon>Bacillati</taxon>
        <taxon>Candidatus Margulisiibacteriota</taxon>
        <taxon>Candidatus Termititenacia</taxon>
        <taxon>Candidatus Termititenacales</taxon>
        <taxon>Candidatus Termititenacaceae</taxon>
        <taxon>Candidatus Termititenax</taxon>
    </lineage>
</organism>
<keyword evidence="17" id="KW-1185">Reference proteome</keyword>
<comment type="similarity">
    <text evidence="3">Belongs to the class-II aminoacyl-tRNA synthetase family. Type-1 seryl-tRNA synthetase subfamily.</text>
</comment>
<keyword evidence="5" id="KW-0963">Cytoplasm</keyword>
<evidence type="ECO:0000256" key="11">
    <source>
        <dbReference type="ARBA" id="ARBA00039158"/>
    </source>
</evidence>
<keyword evidence="6" id="KW-0436">Ligase</keyword>
<dbReference type="SUPFAM" id="SSF55681">
    <property type="entry name" value="Class II aaRS and biotin synthetases"/>
    <property type="match status" value="1"/>
</dbReference>
<dbReference type="Pfam" id="PF00587">
    <property type="entry name" value="tRNA-synt_2b"/>
    <property type="match status" value="1"/>
</dbReference>
<name>A0A388TJU6_9BACT</name>
<feature type="domain" description="Aminoacyl-transfer RNA synthetases class-II family profile" evidence="15">
    <location>
        <begin position="164"/>
        <end position="289"/>
    </location>
</feature>
<accession>A0A388TJU6</accession>
<evidence type="ECO:0000256" key="3">
    <source>
        <dbReference type="ARBA" id="ARBA00010728"/>
    </source>
</evidence>
<dbReference type="EC" id="6.1.1.11" evidence="4 14"/>
<keyword evidence="10" id="KW-0030">Aminoacyl-tRNA synthetase</keyword>
<evidence type="ECO:0000256" key="6">
    <source>
        <dbReference type="ARBA" id="ARBA00022598"/>
    </source>
</evidence>
<dbReference type="InterPro" id="IPR006195">
    <property type="entry name" value="aa-tRNA-synth_II"/>
</dbReference>
<dbReference type="Gene3D" id="3.30.930.10">
    <property type="entry name" value="Bira Bifunctional Protein, Domain 2"/>
    <property type="match status" value="1"/>
</dbReference>
<dbReference type="InterPro" id="IPR002314">
    <property type="entry name" value="aa-tRNA-synt_IIb"/>
</dbReference>
<dbReference type="EMBL" id="BGZP01000004">
    <property type="protein sequence ID" value="GBR77578.1"/>
    <property type="molecule type" value="Genomic_DNA"/>
</dbReference>
<proteinExistence type="inferred from homology"/>
<evidence type="ECO:0000313" key="17">
    <source>
        <dbReference type="Proteomes" id="UP000282196"/>
    </source>
</evidence>
<comment type="caution">
    <text evidence="16">The sequence shown here is derived from an EMBL/GenBank/DDBJ whole genome shotgun (WGS) entry which is preliminary data.</text>
</comment>
<dbReference type="Gene3D" id="1.10.287.40">
    <property type="entry name" value="Serine-tRNA synthetase, tRNA binding domain"/>
    <property type="match status" value="1"/>
</dbReference>
<comment type="catalytic activity">
    <reaction evidence="13">
        <text>tRNA(Ser) + L-serine + ATP = L-seryl-tRNA(Ser) + AMP + diphosphate + H(+)</text>
        <dbReference type="Rhea" id="RHEA:12292"/>
        <dbReference type="Rhea" id="RHEA-COMP:9669"/>
        <dbReference type="Rhea" id="RHEA-COMP:9703"/>
        <dbReference type="ChEBI" id="CHEBI:15378"/>
        <dbReference type="ChEBI" id="CHEBI:30616"/>
        <dbReference type="ChEBI" id="CHEBI:33019"/>
        <dbReference type="ChEBI" id="CHEBI:33384"/>
        <dbReference type="ChEBI" id="CHEBI:78442"/>
        <dbReference type="ChEBI" id="CHEBI:78533"/>
        <dbReference type="ChEBI" id="CHEBI:456215"/>
        <dbReference type="EC" id="6.1.1.11"/>
    </reaction>
</comment>
<dbReference type="PANTHER" id="PTHR43697:SF1">
    <property type="entry name" value="SERINE--TRNA LIGASE"/>
    <property type="match status" value="1"/>
</dbReference>
<evidence type="ECO:0000256" key="2">
    <source>
        <dbReference type="ARBA" id="ARBA00005045"/>
    </source>
</evidence>
<dbReference type="Proteomes" id="UP000282196">
    <property type="component" value="Unassembled WGS sequence"/>
</dbReference>
<dbReference type="InterPro" id="IPR042103">
    <property type="entry name" value="SerRS_1_N_sf"/>
</dbReference>
<reference evidence="16 17" key="1">
    <citation type="journal article" date="2019" name="ISME J.">
        <title>Genome analyses of uncultured TG2/ZB3 bacteria in 'Margulisbacteria' specifically attached to ectosymbiotic spirochetes of protists in the termite gut.</title>
        <authorList>
            <person name="Utami Y.D."/>
            <person name="Kuwahara H."/>
            <person name="Igai K."/>
            <person name="Murakami T."/>
            <person name="Sugaya K."/>
            <person name="Morikawa T."/>
            <person name="Nagura Y."/>
            <person name="Yuki M."/>
            <person name="Deevong P."/>
            <person name="Inoue T."/>
            <person name="Kihara K."/>
            <person name="Lo N."/>
            <person name="Yamada A."/>
            <person name="Ohkuma M."/>
            <person name="Hongoh Y."/>
        </authorList>
    </citation>
    <scope>NUCLEOTIDE SEQUENCE [LARGE SCALE GENOMIC DNA]</scope>
    <source>
        <strain evidence="16">RsDinE6-01</strain>
    </source>
</reference>
<dbReference type="GO" id="GO:0004828">
    <property type="term" value="F:serine-tRNA ligase activity"/>
    <property type="evidence" value="ECO:0007669"/>
    <property type="project" value="UniProtKB-UniRule"/>
</dbReference>
<protein>
    <recommendedName>
        <fullName evidence="11 14">Serine--tRNA ligase</fullName>
        <ecNumber evidence="4 14">6.1.1.11</ecNumber>
    </recommendedName>
</protein>
<comment type="pathway">
    <text evidence="2">Aminoacyl-tRNA biosynthesis; selenocysteinyl-tRNA(Sec) biosynthesis; L-seryl-tRNA(Sec) from L-serine and tRNA(Sec): step 1/1.</text>
</comment>
<evidence type="ECO:0000256" key="4">
    <source>
        <dbReference type="ARBA" id="ARBA00012840"/>
    </source>
</evidence>
<dbReference type="GO" id="GO:0005524">
    <property type="term" value="F:ATP binding"/>
    <property type="evidence" value="ECO:0007669"/>
    <property type="project" value="UniProtKB-KW"/>
</dbReference>
<evidence type="ECO:0000256" key="13">
    <source>
        <dbReference type="ARBA" id="ARBA00048823"/>
    </source>
</evidence>
<dbReference type="InterPro" id="IPR010978">
    <property type="entry name" value="tRNA-bd_arm"/>
</dbReference>
<keyword evidence="9" id="KW-0648">Protein biosynthesis</keyword>
<keyword evidence="8" id="KW-0067">ATP-binding</keyword>
<dbReference type="InterPro" id="IPR002317">
    <property type="entry name" value="Ser-tRNA-ligase_type_1"/>
</dbReference>
<evidence type="ECO:0000256" key="12">
    <source>
        <dbReference type="ARBA" id="ARBA00047929"/>
    </source>
</evidence>